<dbReference type="InterPro" id="IPR020568">
    <property type="entry name" value="Ribosomal_Su5_D2-typ_SF"/>
</dbReference>
<evidence type="ECO:0000256" key="3">
    <source>
        <dbReference type="ARBA" id="ARBA00006678"/>
    </source>
</evidence>
<dbReference type="EMBL" id="MTKT01000661">
    <property type="protein sequence ID" value="OWM89984.1"/>
    <property type="molecule type" value="Genomic_DNA"/>
</dbReference>
<evidence type="ECO:0000256" key="2">
    <source>
        <dbReference type="ARBA" id="ARBA00004604"/>
    </source>
</evidence>
<evidence type="ECO:0000256" key="4">
    <source>
        <dbReference type="ARBA" id="ARBA00022490"/>
    </source>
</evidence>
<dbReference type="GO" id="GO:0035925">
    <property type="term" value="F:mRNA 3'-UTR AU-rich region binding"/>
    <property type="evidence" value="ECO:0007669"/>
    <property type="project" value="TreeGrafter"/>
</dbReference>
<comment type="similarity">
    <text evidence="3">Belongs to the RNase PH family.</text>
</comment>
<dbReference type="Gene3D" id="3.30.230.70">
    <property type="entry name" value="GHMP Kinase, N-terminal domain"/>
    <property type="match status" value="1"/>
</dbReference>
<evidence type="ECO:0000256" key="6">
    <source>
        <dbReference type="ARBA" id="ARBA00022835"/>
    </source>
</evidence>
<dbReference type="GO" id="GO:0071038">
    <property type="term" value="P:TRAMP-dependent tRNA surveillance pathway"/>
    <property type="evidence" value="ECO:0007669"/>
    <property type="project" value="TreeGrafter"/>
</dbReference>
<evidence type="ECO:0000256" key="8">
    <source>
        <dbReference type="ARBA" id="ARBA00023242"/>
    </source>
</evidence>
<dbReference type="CDD" id="cd11369">
    <property type="entry name" value="RNase_PH_RRP43"/>
    <property type="match status" value="1"/>
</dbReference>
<keyword evidence="7" id="KW-0694">RNA-binding</keyword>
<comment type="subcellular location">
    <subcellularLocation>
        <location evidence="1">Cytoplasm</location>
    </subcellularLocation>
    <subcellularLocation>
        <location evidence="2">Nucleus</location>
        <location evidence="2">Nucleolus</location>
    </subcellularLocation>
</comment>
<comment type="caution">
    <text evidence="12">The sequence shown here is derived from an EMBL/GenBank/DDBJ whole genome shotgun (WGS) entry which is preliminary data.</text>
</comment>
<dbReference type="Pfam" id="PF01138">
    <property type="entry name" value="RNase_PH"/>
    <property type="match status" value="1"/>
</dbReference>
<evidence type="ECO:0000256" key="7">
    <source>
        <dbReference type="ARBA" id="ARBA00022884"/>
    </source>
</evidence>
<dbReference type="GO" id="GO:0016075">
    <property type="term" value="P:rRNA catabolic process"/>
    <property type="evidence" value="ECO:0007669"/>
    <property type="project" value="TreeGrafter"/>
</dbReference>
<evidence type="ECO:0000256" key="5">
    <source>
        <dbReference type="ARBA" id="ARBA00022552"/>
    </source>
</evidence>
<organism evidence="12 13">
    <name type="scientific">Punica granatum</name>
    <name type="common">Pomegranate</name>
    <dbReference type="NCBI Taxonomy" id="22663"/>
    <lineage>
        <taxon>Eukaryota</taxon>
        <taxon>Viridiplantae</taxon>
        <taxon>Streptophyta</taxon>
        <taxon>Embryophyta</taxon>
        <taxon>Tracheophyta</taxon>
        <taxon>Spermatophyta</taxon>
        <taxon>Magnoliopsida</taxon>
        <taxon>eudicotyledons</taxon>
        <taxon>Gunneridae</taxon>
        <taxon>Pentapetalae</taxon>
        <taxon>rosids</taxon>
        <taxon>malvids</taxon>
        <taxon>Myrtales</taxon>
        <taxon>Lythraceae</taxon>
        <taxon>Punica</taxon>
    </lineage>
</organism>
<dbReference type="InterPro" id="IPR015847">
    <property type="entry name" value="ExoRNase_PH_dom2"/>
</dbReference>
<dbReference type="PANTHER" id="PTHR11097:SF9">
    <property type="entry name" value="EXOSOME COMPLEX COMPONENT RRP43"/>
    <property type="match status" value="1"/>
</dbReference>
<dbReference type="Pfam" id="PF03725">
    <property type="entry name" value="RNase_PH_C"/>
    <property type="match status" value="1"/>
</dbReference>
<dbReference type="InterPro" id="IPR050590">
    <property type="entry name" value="Exosome_comp_Rrp42_subfam"/>
</dbReference>
<evidence type="ECO:0000256" key="1">
    <source>
        <dbReference type="ARBA" id="ARBA00004496"/>
    </source>
</evidence>
<dbReference type="GO" id="GO:0000177">
    <property type="term" value="C:cytoplasmic exosome (RNase complex)"/>
    <property type="evidence" value="ECO:0007669"/>
    <property type="project" value="TreeGrafter"/>
</dbReference>
<dbReference type="GO" id="GO:0034476">
    <property type="term" value="P:U5 snRNA 3'-end processing"/>
    <property type="evidence" value="ECO:0007669"/>
    <property type="project" value="TreeGrafter"/>
</dbReference>
<dbReference type="InterPro" id="IPR027408">
    <property type="entry name" value="PNPase/RNase_PH_dom_sf"/>
</dbReference>
<feature type="domain" description="Exoribonuclease phosphorolytic" evidence="10">
    <location>
        <begin position="46"/>
        <end position="201"/>
    </location>
</feature>
<dbReference type="InterPro" id="IPR036345">
    <property type="entry name" value="ExoRNase_PH_dom2_sf"/>
</dbReference>
<dbReference type="SUPFAM" id="SSF54211">
    <property type="entry name" value="Ribosomal protein S5 domain 2-like"/>
    <property type="match status" value="1"/>
</dbReference>
<dbReference type="AlphaFoldDB" id="A0A218XYD0"/>
<evidence type="ECO:0000313" key="12">
    <source>
        <dbReference type="EMBL" id="OWM89984.1"/>
    </source>
</evidence>
<evidence type="ECO:0000259" key="11">
    <source>
        <dbReference type="Pfam" id="PF03725"/>
    </source>
</evidence>
<proteinExistence type="inferred from homology"/>
<feature type="domain" description="Exoribonuclease phosphorolytic" evidence="11">
    <location>
        <begin position="240"/>
        <end position="302"/>
    </location>
</feature>
<reference evidence="13" key="1">
    <citation type="journal article" date="2017" name="Plant J.">
        <title>The pomegranate (Punica granatum L.) genome and the genomics of punicalagin biosynthesis.</title>
        <authorList>
            <person name="Qin G."/>
            <person name="Xu C."/>
            <person name="Ming R."/>
            <person name="Tang H."/>
            <person name="Guyot R."/>
            <person name="Kramer E.M."/>
            <person name="Hu Y."/>
            <person name="Yi X."/>
            <person name="Qi Y."/>
            <person name="Xu X."/>
            <person name="Gao Z."/>
            <person name="Pan H."/>
            <person name="Jian J."/>
            <person name="Tian Y."/>
            <person name="Yue Z."/>
            <person name="Xu Y."/>
        </authorList>
    </citation>
    <scope>NUCLEOTIDE SEQUENCE [LARGE SCALE GENOMIC DNA]</scope>
    <source>
        <strain evidence="13">cv. Dabenzi</strain>
    </source>
</reference>
<evidence type="ECO:0000256" key="9">
    <source>
        <dbReference type="ARBA" id="ARBA00030617"/>
    </source>
</evidence>
<keyword evidence="4" id="KW-0963">Cytoplasm</keyword>
<evidence type="ECO:0000259" key="10">
    <source>
        <dbReference type="Pfam" id="PF01138"/>
    </source>
</evidence>
<sequence length="324" mass="35173">MGLSNVVGDLSLEMEVDAFRRLFPLRFYERHLSESIRPDGRTLKSARDTSVALGAVASADGSALTKIGSTTMLAAAKMEVMTPSADAPDEGSIAVEYYMPSICSPLVRPGRPAEIAPVISKQLYDTILRHVKFGCCSSGMIDLKELSLISGKAAWMVYLVIIFTVYMHLTSLDIYCLDADGALFDAALLSAVAAFSHLRFPVVSLNDEGRLVMVPEEGNGDKSGKEVVNKEKRKLSLSSPPFSLTCALHKNYILADPTSEEEAVMETFVTVVLNSSGHLVSLYKPGGPVLTQTSVIQDCIALTRQRMKEVQEILDESISGMEID</sequence>
<keyword evidence="6" id="KW-0271">Exosome</keyword>
<dbReference type="GO" id="GO:0000467">
    <property type="term" value="P:exonucleolytic trimming to generate mature 3'-end of 5.8S rRNA from tricistronic rRNA transcript (SSU-rRNA, 5.8S rRNA, LSU-rRNA)"/>
    <property type="evidence" value="ECO:0007669"/>
    <property type="project" value="TreeGrafter"/>
</dbReference>
<dbReference type="GO" id="GO:0005730">
    <property type="term" value="C:nucleolus"/>
    <property type="evidence" value="ECO:0007669"/>
    <property type="project" value="UniProtKB-SubCell"/>
</dbReference>
<dbReference type="GO" id="GO:0034475">
    <property type="term" value="P:U4 snRNA 3'-end processing"/>
    <property type="evidence" value="ECO:0007669"/>
    <property type="project" value="TreeGrafter"/>
</dbReference>
<keyword evidence="5" id="KW-0698">rRNA processing</keyword>
<dbReference type="FunFam" id="3.30.230.70:FF:000018">
    <property type="entry name" value="Exosome complex exonuclease RRP43"/>
    <property type="match status" value="1"/>
</dbReference>
<dbReference type="SUPFAM" id="SSF55666">
    <property type="entry name" value="Ribonuclease PH domain 2-like"/>
    <property type="match status" value="1"/>
</dbReference>
<dbReference type="GO" id="GO:0071028">
    <property type="term" value="P:nuclear mRNA surveillance"/>
    <property type="evidence" value="ECO:0007669"/>
    <property type="project" value="TreeGrafter"/>
</dbReference>
<dbReference type="Proteomes" id="UP000197138">
    <property type="component" value="Unassembled WGS sequence"/>
</dbReference>
<dbReference type="InterPro" id="IPR033196">
    <property type="entry name" value="Rrp43"/>
</dbReference>
<dbReference type="PANTHER" id="PTHR11097">
    <property type="entry name" value="EXOSOME COMPLEX EXONUCLEASE RIBOSOMAL RNA PROCESSING PROTEIN"/>
    <property type="match status" value="1"/>
</dbReference>
<dbReference type="GO" id="GO:0000176">
    <property type="term" value="C:nuclear exosome (RNase complex)"/>
    <property type="evidence" value="ECO:0007669"/>
    <property type="project" value="TreeGrafter"/>
</dbReference>
<name>A0A218XYD0_PUNGR</name>
<evidence type="ECO:0000313" key="13">
    <source>
        <dbReference type="Proteomes" id="UP000197138"/>
    </source>
</evidence>
<protein>
    <recommendedName>
        <fullName evidence="9">Ribosomal RNA-processing protein 43</fullName>
    </recommendedName>
</protein>
<keyword evidence="8" id="KW-0539">Nucleus</keyword>
<dbReference type="GO" id="GO:0071035">
    <property type="term" value="P:nuclear polyadenylation-dependent rRNA catabolic process"/>
    <property type="evidence" value="ECO:0007669"/>
    <property type="project" value="TreeGrafter"/>
</dbReference>
<dbReference type="GO" id="GO:0034473">
    <property type="term" value="P:U1 snRNA 3'-end processing"/>
    <property type="evidence" value="ECO:0007669"/>
    <property type="project" value="TreeGrafter"/>
</dbReference>
<dbReference type="InterPro" id="IPR001247">
    <property type="entry name" value="ExoRNase_PH_dom1"/>
</dbReference>
<gene>
    <name evidence="12" type="ORF">CDL15_Pgr012621</name>
</gene>
<accession>A0A218XYD0</accession>